<reference evidence="1" key="1">
    <citation type="submission" date="2020-10" db="EMBL/GenBank/DDBJ databases">
        <authorList>
            <person name="Kusch S."/>
        </authorList>
    </citation>
    <scope>NUCLEOTIDE SEQUENCE</scope>
    <source>
        <strain evidence="1">SwB9</strain>
    </source>
</reference>
<sequence>MDIWPPIIDQHTLTFTIPDLTESQRNLPPIPCSICSTGKRQGYICTCTIHAYYCSTDCRGTHQITCISTINKRMPRPLPTFKLAFYFPPERTSFAICWIPCPTVVPASCVPSCNECIVCQACHDCHAYDVPLPTSILALGANSTTATMQNNVEKWALVPGISDPEDWTLSVIHGVKEGEILGTCSKSLSIEIFTGCSRDWRGPFIMMGALWSDCEGKVQSRDVTGADLQTARKFFVSTTRSELGLVGVADDERREQGVLEMNDLLGGVLKGR</sequence>
<organism evidence="1 2">
    <name type="scientific">Sclerotinia trifoliorum</name>
    <dbReference type="NCBI Taxonomy" id="28548"/>
    <lineage>
        <taxon>Eukaryota</taxon>
        <taxon>Fungi</taxon>
        <taxon>Dikarya</taxon>
        <taxon>Ascomycota</taxon>
        <taxon>Pezizomycotina</taxon>
        <taxon>Leotiomycetes</taxon>
        <taxon>Helotiales</taxon>
        <taxon>Sclerotiniaceae</taxon>
        <taxon>Sclerotinia</taxon>
    </lineage>
</organism>
<evidence type="ECO:0000313" key="2">
    <source>
        <dbReference type="Proteomes" id="UP000624404"/>
    </source>
</evidence>
<proteinExistence type="predicted"/>
<name>A0A8H2ZSY5_9HELO</name>
<gene>
    <name evidence="1" type="ORF">SCLTRI_LOCUS10337</name>
</gene>
<dbReference type="AlphaFoldDB" id="A0A8H2ZSY5"/>
<evidence type="ECO:0000313" key="1">
    <source>
        <dbReference type="EMBL" id="CAD6455871.1"/>
    </source>
</evidence>
<protein>
    <submittedName>
        <fullName evidence="1">A5f8bc1e-453e-4dd4-9896-ef81ee09151a-CDS</fullName>
    </submittedName>
</protein>
<dbReference type="Proteomes" id="UP000624404">
    <property type="component" value="Unassembled WGS sequence"/>
</dbReference>
<accession>A0A8H2ZSY5</accession>
<dbReference type="OrthoDB" id="3494353at2759"/>
<dbReference type="EMBL" id="CAJHIA010000037">
    <property type="protein sequence ID" value="CAD6455871.1"/>
    <property type="molecule type" value="Genomic_DNA"/>
</dbReference>
<keyword evidence="2" id="KW-1185">Reference proteome</keyword>
<comment type="caution">
    <text evidence="1">The sequence shown here is derived from an EMBL/GenBank/DDBJ whole genome shotgun (WGS) entry which is preliminary data.</text>
</comment>